<dbReference type="GO" id="GO:0005886">
    <property type="term" value="C:plasma membrane"/>
    <property type="evidence" value="ECO:0007669"/>
    <property type="project" value="TreeGrafter"/>
</dbReference>
<evidence type="ECO:0000313" key="8">
    <source>
        <dbReference type="Proteomes" id="UP000713596"/>
    </source>
</evidence>
<keyword evidence="4" id="KW-0408">Iron</keyword>
<protein>
    <recommendedName>
        <fullName evidence="6">Cysteine-rich domain-containing protein</fullName>
    </recommendedName>
</protein>
<accession>A0A948T272</accession>
<dbReference type="PANTHER" id="PTHR43255:SF1">
    <property type="entry name" value="IRON-SULFUR-BINDING OXIDOREDUCTASE FADF-RELATED"/>
    <property type="match status" value="1"/>
</dbReference>
<dbReference type="Proteomes" id="UP000713596">
    <property type="component" value="Unassembled WGS sequence"/>
</dbReference>
<keyword evidence="1" id="KW-0004">4Fe-4S</keyword>
<reference evidence="7" key="1">
    <citation type="journal article" date="2021" name="PeerJ">
        <title>Extensive microbial diversity within the chicken gut microbiome revealed by metagenomics and culture.</title>
        <authorList>
            <person name="Gilroy R."/>
            <person name="Ravi A."/>
            <person name="Getino M."/>
            <person name="Pursley I."/>
            <person name="Horton D.L."/>
            <person name="Alikhan N.F."/>
            <person name="Baker D."/>
            <person name="Gharbi K."/>
            <person name="Hall N."/>
            <person name="Watson M."/>
            <person name="Adriaenssens E.M."/>
            <person name="Foster-Nyarko E."/>
            <person name="Jarju S."/>
            <person name="Secka A."/>
            <person name="Antonio M."/>
            <person name="Oren A."/>
            <person name="Chaudhuri R.R."/>
            <person name="La Ragione R."/>
            <person name="Hildebrand F."/>
            <person name="Pallen M.J."/>
        </authorList>
    </citation>
    <scope>NUCLEOTIDE SEQUENCE</scope>
    <source>
        <strain evidence="7">B5_2728</strain>
    </source>
</reference>
<evidence type="ECO:0000256" key="1">
    <source>
        <dbReference type="ARBA" id="ARBA00022485"/>
    </source>
</evidence>
<feature type="domain" description="Cysteine-rich" evidence="6">
    <location>
        <begin position="31"/>
        <end position="107"/>
    </location>
</feature>
<evidence type="ECO:0000313" key="7">
    <source>
        <dbReference type="EMBL" id="MBU3806202.1"/>
    </source>
</evidence>
<dbReference type="PANTHER" id="PTHR43255">
    <property type="entry name" value="IRON-SULFUR-BINDING OXIDOREDUCTASE FADF-RELATED-RELATED"/>
    <property type="match status" value="1"/>
</dbReference>
<feature type="domain" description="Cysteine-rich" evidence="6">
    <location>
        <begin position="140"/>
        <end position="223"/>
    </location>
</feature>
<keyword evidence="3" id="KW-0560">Oxidoreductase</keyword>
<evidence type="ECO:0000256" key="4">
    <source>
        <dbReference type="ARBA" id="ARBA00023004"/>
    </source>
</evidence>
<proteinExistence type="predicted"/>
<dbReference type="Pfam" id="PF02754">
    <property type="entry name" value="CCG"/>
    <property type="match status" value="2"/>
</dbReference>
<organism evidence="7 8">
    <name type="scientific">Candidatus Allofournierella pullistercoris</name>
    <dbReference type="NCBI Taxonomy" id="2838597"/>
    <lineage>
        <taxon>Bacteria</taxon>
        <taxon>Bacillati</taxon>
        <taxon>Bacillota</taxon>
        <taxon>Clostridia</taxon>
        <taxon>Eubacteriales</taxon>
        <taxon>Oscillospiraceae</taxon>
        <taxon>Allofournierella</taxon>
    </lineage>
</organism>
<reference evidence="7" key="2">
    <citation type="submission" date="2021-04" db="EMBL/GenBank/DDBJ databases">
        <authorList>
            <person name="Gilroy R."/>
        </authorList>
    </citation>
    <scope>NUCLEOTIDE SEQUENCE</scope>
    <source>
        <strain evidence="7">B5_2728</strain>
    </source>
</reference>
<keyword evidence="2" id="KW-0479">Metal-binding</keyword>
<keyword evidence="5" id="KW-0411">Iron-sulfur</keyword>
<evidence type="ECO:0000256" key="2">
    <source>
        <dbReference type="ARBA" id="ARBA00022723"/>
    </source>
</evidence>
<dbReference type="GO" id="GO:0046872">
    <property type="term" value="F:metal ion binding"/>
    <property type="evidence" value="ECO:0007669"/>
    <property type="project" value="UniProtKB-KW"/>
</dbReference>
<dbReference type="EMBL" id="JAHLFP010000036">
    <property type="protein sequence ID" value="MBU3806202.1"/>
    <property type="molecule type" value="Genomic_DNA"/>
</dbReference>
<name>A0A948T272_9FIRM</name>
<dbReference type="GO" id="GO:0051539">
    <property type="term" value="F:4 iron, 4 sulfur cluster binding"/>
    <property type="evidence" value="ECO:0007669"/>
    <property type="project" value="UniProtKB-KW"/>
</dbReference>
<evidence type="ECO:0000256" key="3">
    <source>
        <dbReference type="ARBA" id="ARBA00023002"/>
    </source>
</evidence>
<evidence type="ECO:0000259" key="6">
    <source>
        <dbReference type="Pfam" id="PF02754"/>
    </source>
</evidence>
<comment type="caution">
    <text evidence="7">The sequence shown here is derived from an EMBL/GenBank/DDBJ whole genome shotgun (WGS) entry which is preliminary data.</text>
</comment>
<dbReference type="InterPro" id="IPR004017">
    <property type="entry name" value="Cys_rich_dom"/>
</dbReference>
<evidence type="ECO:0000256" key="5">
    <source>
        <dbReference type="ARBA" id="ARBA00023014"/>
    </source>
</evidence>
<sequence length="263" mass="29204">MKKAKQLGMELQQRLSFSGYLTEIQPATNLFWPGCALMNLELPILQKTWAVLNRYQPMGVSSGCCGQPTLFLQPGKHPARAEWLSQKLEQAKVQTVYTACPNCTLQMEQFDGLQVQSIWPVLEAYCKKEDLAPLPAAGCNLHDPCPTRKDTQQQAALRGLLEQAGMEIKEPEHTGASTLCCGNRSMMQIIHPEKSKAARQRRVAEFDPRYPVVSSCEGCLSAFRGEGLDTLHLLEVLFGASHSRGLQNRLAFTKWAKQTGASI</sequence>
<gene>
    <name evidence="7" type="ORF">H9882_04845</name>
</gene>
<dbReference type="InterPro" id="IPR051460">
    <property type="entry name" value="HdrC_iron-sulfur_subunit"/>
</dbReference>
<dbReference type="AlphaFoldDB" id="A0A948T272"/>
<dbReference type="GO" id="GO:0016491">
    <property type="term" value="F:oxidoreductase activity"/>
    <property type="evidence" value="ECO:0007669"/>
    <property type="project" value="UniProtKB-KW"/>
</dbReference>